<dbReference type="GO" id="GO:0005829">
    <property type="term" value="C:cytosol"/>
    <property type="evidence" value="ECO:0007669"/>
    <property type="project" value="TreeGrafter"/>
</dbReference>
<evidence type="ECO:0000256" key="1">
    <source>
        <dbReference type="SAM" id="MobiDB-lite"/>
    </source>
</evidence>
<dbReference type="PANTHER" id="PTHR22605:SF21">
    <property type="entry name" value="E3 UBIQUITIN-PROTEIN LIGASE RNF213-BETA"/>
    <property type="match status" value="1"/>
</dbReference>
<dbReference type="GO" id="GO:2000051">
    <property type="term" value="P:negative regulation of non-canonical Wnt signaling pathway"/>
    <property type="evidence" value="ECO:0007669"/>
    <property type="project" value="TreeGrafter"/>
</dbReference>
<proteinExistence type="predicted"/>
<dbReference type="InterPro" id="IPR031248">
    <property type="entry name" value="RNF213"/>
</dbReference>
<dbReference type="GO" id="GO:0016020">
    <property type="term" value="C:membrane"/>
    <property type="evidence" value="ECO:0007669"/>
    <property type="project" value="TreeGrafter"/>
</dbReference>
<name>A0A7J5YX34_DISMA</name>
<accession>A0A7J5YX34</accession>
<gene>
    <name evidence="2" type="ORF">F7725_014718</name>
</gene>
<dbReference type="EMBL" id="JAAKFY010000008">
    <property type="protein sequence ID" value="KAF3854030.1"/>
    <property type="molecule type" value="Genomic_DNA"/>
</dbReference>
<dbReference type="AlphaFoldDB" id="A0A7J5YX34"/>
<dbReference type="PANTHER" id="PTHR22605">
    <property type="entry name" value="RZ-TYPE DOMAIN-CONTAINING PROTEIN"/>
    <property type="match status" value="1"/>
</dbReference>
<protein>
    <submittedName>
        <fullName evidence="2">Uncharacterized protein</fullName>
    </submittedName>
</protein>
<dbReference type="Proteomes" id="UP000518266">
    <property type="component" value="Unassembled WGS sequence"/>
</dbReference>
<keyword evidence="3" id="KW-1185">Reference proteome</keyword>
<dbReference type="GO" id="GO:0006511">
    <property type="term" value="P:ubiquitin-dependent protein catabolic process"/>
    <property type="evidence" value="ECO:0007669"/>
    <property type="project" value="TreeGrafter"/>
</dbReference>
<organism evidence="2 3">
    <name type="scientific">Dissostichus mawsoni</name>
    <name type="common">Antarctic cod</name>
    <dbReference type="NCBI Taxonomy" id="36200"/>
    <lineage>
        <taxon>Eukaryota</taxon>
        <taxon>Metazoa</taxon>
        <taxon>Chordata</taxon>
        <taxon>Craniata</taxon>
        <taxon>Vertebrata</taxon>
        <taxon>Euteleostomi</taxon>
        <taxon>Actinopterygii</taxon>
        <taxon>Neopterygii</taxon>
        <taxon>Teleostei</taxon>
        <taxon>Neoteleostei</taxon>
        <taxon>Acanthomorphata</taxon>
        <taxon>Eupercaria</taxon>
        <taxon>Perciformes</taxon>
        <taxon>Notothenioidei</taxon>
        <taxon>Nototheniidae</taxon>
        <taxon>Dissostichus</taxon>
    </lineage>
</organism>
<dbReference type="GO" id="GO:0004842">
    <property type="term" value="F:ubiquitin-protein transferase activity"/>
    <property type="evidence" value="ECO:0007669"/>
    <property type="project" value="InterPro"/>
</dbReference>
<dbReference type="OrthoDB" id="2423195at2759"/>
<comment type="caution">
    <text evidence="2">The sequence shown here is derived from an EMBL/GenBank/DDBJ whole genome shotgun (WGS) entry which is preliminary data.</text>
</comment>
<reference evidence="2 3" key="1">
    <citation type="submission" date="2020-03" db="EMBL/GenBank/DDBJ databases">
        <title>Dissostichus mawsoni Genome sequencing and assembly.</title>
        <authorList>
            <person name="Park H."/>
        </authorList>
    </citation>
    <scope>NUCLEOTIDE SEQUENCE [LARGE SCALE GENOMIC DNA]</scope>
    <source>
        <strain evidence="2">DM0001</strain>
        <tissue evidence="2">Muscle</tissue>
    </source>
</reference>
<dbReference type="GO" id="GO:0016887">
    <property type="term" value="F:ATP hydrolysis activity"/>
    <property type="evidence" value="ECO:0007669"/>
    <property type="project" value="InterPro"/>
</dbReference>
<evidence type="ECO:0000313" key="3">
    <source>
        <dbReference type="Proteomes" id="UP000518266"/>
    </source>
</evidence>
<dbReference type="GO" id="GO:0002040">
    <property type="term" value="P:sprouting angiogenesis"/>
    <property type="evidence" value="ECO:0007669"/>
    <property type="project" value="TreeGrafter"/>
</dbReference>
<sequence length="251" mass="27720">MIHPRPSDVSSFLWEHLEKDMDVLGQTLDQNMDNTVVTVHLILNTCTGFTTGSRGATQDLSSRQGRQQWEKFVCVSAINPVLQDLKKNLSEAQDRIGADDGLAGSPLRILLYKDPHADPPLRLPDTPLLLLDSSTDADSEALLPAGGGGTGTQPPPPAEPLHHQGTHHLQGHIPCVRQLHHLPELAALQSDLLRVFPLTSDSTDKTIAQMLQQIPAGYQKKMLNERVKKFMKVWNCLRAEVANCKHVSIYI</sequence>
<dbReference type="GO" id="GO:0005730">
    <property type="term" value="C:nucleolus"/>
    <property type="evidence" value="ECO:0007669"/>
    <property type="project" value="TreeGrafter"/>
</dbReference>
<feature type="region of interest" description="Disordered" evidence="1">
    <location>
        <begin position="139"/>
        <end position="166"/>
    </location>
</feature>
<evidence type="ECO:0000313" key="2">
    <source>
        <dbReference type="EMBL" id="KAF3854030.1"/>
    </source>
</evidence>